<dbReference type="OrthoDB" id="639821at2"/>
<evidence type="ECO:0000313" key="2">
    <source>
        <dbReference type="Proteomes" id="UP000077177"/>
    </source>
</evidence>
<dbReference type="Proteomes" id="UP000077177">
    <property type="component" value="Chromosome"/>
</dbReference>
<dbReference type="RefSeq" id="WP_066402883.1">
    <property type="nucleotide sequence ID" value="NZ_CP011390.1"/>
</dbReference>
<gene>
    <name evidence="1" type="ORF">SY85_07020</name>
</gene>
<protein>
    <submittedName>
        <fullName evidence="1">Uncharacterized protein</fullName>
    </submittedName>
</protein>
<reference evidence="1 2" key="2">
    <citation type="journal article" date="2016" name="Int. J. Syst. Evol. Microbiol.">
        <title>Flavisolibacter tropicus sp. nov., isolated from tropical soil.</title>
        <authorList>
            <person name="Lee J.J."/>
            <person name="Kang M.S."/>
            <person name="Kim G.S."/>
            <person name="Lee C.S."/>
            <person name="Lim S."/>
            <person name="Lee J."/>
            <person name="Roh S.H."/>
            <person name="Kang H."/>
            <person name="Ha J.M."/>
            <person name="Bae S."/>
            <person name="Jung H.Y."/>
            <person name="Kim M.K."/>
        </authorList>
    </citation>
    <scope>NUCLEOTIDE SEQUENCE [LARGE SCALE GENOMIC DNA]</scope>
    <source>
        <strain evidence="1 2">LCS9</strain>
    </source>
</reference>
<proteinExistence type="predicted"/>
<keyword evidence="2" id="KW-1185">Reference proteome</keyword>
<reference evidence="2" key="1">
    <citation type="submission" date="2015-01" db="EMBL/GenBank/DDBJ databases">
        <title>Flavisolibacter sp./LCS9/ whole genome sequencing.</title>
        <authorList>
            <person name="Kim M.K."/>
            <person name="Srinivasan S."/>
            <person name="Lee J.-J."/>
        </authorList>
    </citation>
    <scope>NUCLEOTIDE SEQUENCE [LARGE SCALE GENOMIC DNA]</scope>
    <source>
        <strain evidence="2">LCS9</strain>
    </source>
</reference>
<name>A0A172TTK5_9BACT</name>
<dbReference type="EMBL" id="CP011390">
    <property type="protein sequence ID" value="ANE50288.1"/>
    <property type="molecule type" value="Genomic_DNA"/>
</dbReference>
<dbReference type="AlphaFoldDB" id="A0A172TTK5"/>
<sequence length="270" mass="29975">MKKHLAILLFLCAIFINGYTQDISGFWKGTLTMTGGCFPINHIELQLTISGTSVTGDCYQYMDINNYIKKRCRGTYDPNTKKITVQEEIVTTYKIPQHCVICIKNFVLTYSKEGNVETLDGGWTGRILDSPSDCLPGTIVLSRIKESAFTSIPEVKVDTGTLRLDFYDNGQVDGDSITVLVNGKVVLSHQRLTGQPITTYVRIDIDNPFQEIEMIAENLGSIPPNTALLIITAGEKRYRLFLSSTEAKSAVVRFVYEPPTVGQLNGTTSQ</sequence>
<accession>A0A172TTK5</accession>
<evidence type="ECO:0000313" key="1">
    <source>
        <dbReference type="EMBL" id="ANE50288.1"/>
    </source>
</evidence>
<organism evidence="1 2">
    <name type="scientific">Flavisolibacter tropicus</name>
    <dbReference type="NCBI Taxonomy" id="1492898"/>
    <lineage>
        <taxon>Bacteria</taxon>
        <taxon>Pseudomonadati</taxon>
        <taxon>Bacteroidota</taxon>
        <taxon>Chitinophagia</taxon>
        <taxon>Chitinophagales</taxon>
        <taxon>Chitinophagaceae</taxon>
        <taxon>Flavisolibacter</taxon>
    </lineage>
</organism>
<dbReference type="KEGG" id="fla:SY85_07020"/>